<keyword evidence="1" id="KW-0175">Coiled coil</keyword>
<accession>A0A2S0N2H8</accession>
<protein>
    <submittedName>
        <fullName evidence="3">Uncharacterized protein</fullName>
    </submittedName>
</protein>
<keyword evidence="4" id="KW-1185">Reference proteome</keyword>
<evidence type="ECO:0000313" key="3">
    <source>
        <dbReference type="EMBL" id="AVO42350.1"/>
    </source>
</evidence>
<dbReference type="KEGG" id="simp:C6571_14560"/>
<feature type="coiled-coil region" evidence="1">
    <location>
        <begin position="170"/>
        <end position="204"/>
    </location>
</feature>
<feature type="region of interest" description="Disordered" evidence="2">
    <location>
        <begin position="16"/>
        <end position="36"/>
    </location>
</feature>
<evidence type="ECO:0000256" key="2">
    <source>
        <dbReference type="SAM" id="MobiDB-lite"/>
    </source>
</evidence>
<name>A0A2S0N2H8_9BURK</name>
<sequence>MASNSLESIMHSKSTETTLSSISGAQGPAPSPTTLLRSLPVAPLQEPEFICWEDSGLAGSQAALACALGGLQAQVADSILPALLNSELSAQLRQLDQSILERRLEREQLALSNVGFRIQAVLEVARRVRALFAQAPNAHILSEPLPAQLTQDLELAGIHWEGRVSLATWAAHVEAALRRLQRERHALELLKRELQEELELVTVQTEVGAVLATGAQHLLTHLQASDSSAPEKGRTQEHLQAHVYQPLGKDWYWLLDPQGENDGET</sequence>
<evidence type="ECO:0000256" key="1">
    <source>
        <dbReference type="SAM" id="Coils"/>
    </source>
</evidence>
<proteinExistence type="predicted"/>
<evidence type="ECO:0000313" key="4">
    <source>
        <dbReference type="Proteomes" id="UP000239326"/>
    </source>
</evidence>
<gene>
    <name evidence="3" type="ORF">C6571_14560</name>
</gene>
<dbReference type="Proteomes" id="UP000239326">
    <property type="component" value="Chromosome"/>
</dbReference>
<reference evidence="3 4" key="1">
    <citation type="submission" date="2018-03" db="EMBL/GenBank/DDBJ databases">
        <title>Genome sequencing of Simplicispira sp.</title>
        <authorList>
            <person name="Kim S.-J."/>
            <person name="Heo J."/>
            <person name="Kwon S.-W."/>
        </authorList>
    </citation>
    <scope>NUCLEOTIDE SEQUENCE [LARGE SCALE GENOMIC DNA]</scope>
    <source>
        <strain evidence="3 4">SC1-8</strain>
    </source>
</reference>
<dbReference type="EMBL" id="CP027669">
    <property type="protein sequence ID" value="AVO42350.1"/>
    <property type="molecule type" value="Genomic_DNA"/>
</dbReference>
<organism evidence="3 4">
    <name type="scientific">Simplicispira suum</name>
    <dbReference type="NCBI Taxonomy" id="2109915"/>
    <lineage>
        <taxon>Bacteria</taxon>
        <taxon>Pseudomonadati</taxon>
        <taxon>Pseudomonadota</taxon>
        <taxon>Betaproteobacteria</taxon>
        <taxon>Burkholderiales</taxon>
        <taxon>Comamonadaceae</taxon>
        <taxon>Simplicispira</taxon>
    </lineage>
</organism>
<dbReference type="AlphaFoldDB" id="A0A2S0N2H8"/>